<protein>
    <submittedName>
        <fullName evidence="12">ABC transporter ATP-binding protein</fullName>
    </submittedName>
</protein>
<dbReference type="InterPro" id="IPR039421">
    <property type="entry name" value="Type_1_exporter"/>
</dbReference>
<name>A0A9D1AG46_9FIRM</name>
<feature type="transmembrane region" description="Helical" evidence="9">
    <location>
        <begin position="63"/>
        <end position="86"/>
    </location>
</feature>
<feature type="transmembrane region" description="Helical" evidence="9">
    <location>
        <begin position="274"/>
        <end position="301"/>
    </location>
</feature>
<feature type="domain" description="ABC transporter" evidence="10">
    <location>
        <begin position="336"/>
        <end position="570"/>
    </location>
</feature>
<keyword evidence="7 9" id="KW-1133">Transmembrane helix</keyword>
<comment type="caution">
    <text evidence="12">The sequence shown here is derived from an EMBL/GenBank/DDBJ whole genome shotgun (WGS) entry which is preliminary data.</text>
</comment>
<dbReference type="PANTHER" id="PTHR43394">
    <property type="entry name" value="ATP-DEPENDENT PERMEASE MDL1, MITOCHONDRIAL"/>
    <property type="match status" value="1"/>
</dbReference>
<dbReference type="GO" id="GO:0005524">
    <property type="term" value="F:ATP binding"/>
    <property type="evidence" value="ECO:0007669"/>
    <property type="project" value="UniProtKB-KW"/>
</dbReference>
<dbReference type="GO" id="GO:0015421">
    <property type="term" value="F:ABC-type oligopeptide transporter activity"/>
    <property type="evidence" value="ECO:0007669"/>
    <property type="project" value="TreeGrafter"/>
</dbReference>
<feature type="transmembrane region" description="Helical" evidence="9">
    <location>
        <begin position="12"/>
        <end position="29"/>
    </location>
</feature>
<dbReference type="SUPFAM" id="SSF52540">
    <property type="entry name" value="P-loop containing nucleoside triphosphate hydrolases"/>
    <property type="match status" value="1"/>
</dbReference>
<evidence type="ECO:0000256" key="8">
    <source>
        <dbReference type="ARBA" id="ARBA00023136"/>
    </source>
</evidence>
<dbReference type="Proteomes" id="UP000824179">
    <property type="component" value="Unassembled WGS sequence"/>
</dbReference>
<dbReference type="Pfam" id="PF00005">
    <property type="entry name" value="ABC_tran"/>
    <property type="match status" value="1"/>
</dbReference>
<sequence length="579" mass="63022">MLKLYKNLKALDWLLVALIVGITVAQVYFTMELTDQISAIVGAIQSVSLGLGSTADIWREGGIMLAFAACSALCQVASGIAASFVASRLSATLRSKVYAKVESFSIAEINKFSTASLITRTTNDIQQVHMANILTLRMLIYAPIMAIWAICKINASSGELTLATAVAVVILIICIAAIMLAVMPKFKLMQKLTDRLNGVTRENLTGLRVVRAYNAESYQEKKFSKANDAFTNTQLFTGRVMALMSPLMMLVMNGLTLAIYWIGASLMNAGQIEYQTIVSFMTLASQVIMAFLMLLMMFILLPRAQVAAKRINEVLETPLSISDPETEEQPSEVGTVEFRDVSFRYPDADADVFEHISFRAEKGQTIAFIGSTGSGKSTLINLVPRFYDATEGEVLVDGVNVKNLKQSTLRSKIGYVPQKGVLFSGTVAENIGFGGVSDMDAIEEAARIAEADGFINEMQGGYASMISQGGKNVSGGQKQRLSIARAVALRPEIMIFDDSFSALDYKTDKKVRENLKEHLSGATNLIVAQRIGTIMDADKIIVLDQGKAVGEGTHKELLENCPVYREIALSQLSKEELGL</sequence>
<keyword evidence="4 9" id="KW-0812">Transmembrane</keyword>
<dbReference type="EMBL" id="DVHB01000072">
    <property type="protein sequence ID" value="HIR39552.1"/>
    <property type="molecule type" value="Genomic_DNA"/>
</dbReference>
<reference evidence="12" key="2">
    <citation type="journal article" date="2021" name="PeerJ">
        <title>Extensive microbial diversity within the chicken gut microbiome revealed by metagenomics and culture.</title>
        <authorList>
            <person name="Gilroy R."/>
            <person name="Ravi A."/>
            <person name="Getino M."/>
            <person name="Pursley I."/>
            <person name="Horton D.L."/>
            <person name="Alikhan N.F."/>
            <person name="Baker D."/>
            <person name="Gharbi K."/>
            <person name="Hall N."/>
            <person name="Watson M."/>
            <person name="Adriaenssens E.M."/>
            <person name="Foster-Nyarko E."/>
            <person name="Jarju S."/>
            <person name="Secka A."/>
            <person name="Antonio M."/>
            <person name="Oren A."/>
            <person name="Chaudhuri R.R."/>
            <person name="La Ragione R."/>
            <person name="Hildebrand F."/>
            <person name="Pallen M.J."/>
        </authorList>
    </citation>
    <scope>NUCLEOTIDE SEQUENCE</scope>
    <source>
        <strain evidence="12">ChiW25-3613</strain>
    </source>
</reference>
<keyword evidence="6 12" id="KW-0067">ATP-binding</keyword>
<feature type="transmembrane region" description="Helical" evidence="9">
    <location>
        <begin position="130"/>
        <end position="150"/>
    </location>
</feature>
<dbReference type="InterPro" id="IPR017871">
    <property type="entry name" value="ABC_transporter-like_CS"/>
</dbReference>
<organism evidence="12 13">
    <name type="scientific">Candidatus Coproplasma stercoripullorum</name>
    <dbReference type="NCBI Taxonomy" id="2840751"/>
    <lineage>
        <taxon>Bacteria</taxon>
        <taxon>Bacillati</taxon>
        <taxon>Bacillota</taxon>
        <taxon>Clostridia</taxon>
        <taxon>Eubacteriales</taxon>
        <taxon>Candidatus Coproplasma</taxon>
    </lineage>
</organism>
<feature type="transmembrane region" description="Helical" evidence="9">
    <location>
        <begin position="240"/>
        <end position="262"/>
    </location>
</feature>
<dbReference type="GO" id="GO:0016887">
    <property type="term" value="F:ATP hydrolysis activity"/>
    <property type="evidence" value="ECO:0007669"/>
    <property type="project" value="InterPro"/>
</dbReference>
<dbReference type="InterPro" id="IPR027417">
    <property type="entry name" value="P-loop_NTPase"/>
</dbReference>
<dbReference type="SMART" id="SM00382">
    <property type="entry name" value="AAA"/>
    <property type="match status" value="1"/>
</dbReference>
<evidence type="ECO:0000256" key="7">
    <source>
        <dbReference type="ARBA" id="ARBA00022989"/>
    </source>
</evidence>
<dbReference type="InterPro" id="IPR036640">
    <property type="entry name" value="ABC1_TM_sf"/>
</dbReference>
<accession>A0A9D1AG46</accession>
<dbReference type="InterPro" id="IPR011527">
    <property type="entry name" value="ABC1_TM_dom"/>
</dbReference>
<evidence type="ECO:0000256" key="1">
    <source>
        <dbReference type="ARBA" id="ARBA00004651"/>
    </source>
</evidence>
<evidence type="ECO:0000256" key="9">
    <source>
        <dbReference type="SAM" id="Phobius"/>
    </source>
</evidence>
<dbReference type="FunFam" id="3.40.50.300:FF:000854">
    <property type="entry name" value="Multidrug ABC transporter ATP-binding protein"/>
    <property type="match status" value="1"/>
</dbReference>
<evidence type="ECO:0000256" key="2">
    <source>
        <dbReference type="ARBA" id="ARBA00022448"/>
    </source>
</evidence>
<gene>
    <name evidence="12" type="ORF">IAB90_04125</name>
</gene>
<evidence type="ECO:0000256" key="6">
    <source>
        <dbReference type="ARBA" id="ARBA00022840"/>
    </source>
</evidence>
<evidence type="ECO:0000259" key="10">
    <source>
        <dbReference type="PROSITE" id="PS50893"/>
    </source>
</evidence>
<dbReference type="GO" id="GO:0005886">
    <property type="term" value="C:plasma membrane"/>
    <property type="evidence" value="ECO:0007669"/>
    <property type="project" value="UniProtKB-SubCell"/>
</dbReference>
<dbReference type="Gene3D" id="3.40.50.300">
    <property type="entry name" value="P-loop containing nucleotide triphosphate hydrolases"/>
    <property type="match status" value="1"/>
</dbReference>
<evidence type="ECO:0000313" key="12">
    <source>
        <dbReference type="EMBL" id="HIR39552.1"/>
    </source>
</evidence>
<comment type="subcellular location">
    <subcellularLocation>
        <location evidence="1">Cell membrane</location>
        <topology evidence="1">Multi-pass membrane protein</topology>
    </subcellularLocation>
</comment>
<evidence type="ECO:0000256" key="3">
    <source>
        <dbReference type="ARBA" id="ARBA00022475"/>
    </source>
</evidence>
<dbReference type="AlphaFoldDB" id="A0A9D1AG46"/>
<keyword evidence="2" id="KW-0813">Transport</keyword>
<evidence type="ECO:0000259" key="11">
    <source>
        <dbReference type="PROSITE" id="PS50929"/>
    </source>
</evidence>
<proteinExistence type="predicted"/>
<feature type="domain" description="ABC transmembrane type-1" evidence="11">
    <location>
        <begin position="14"/>
        <end position="303"/>
    </location>
</feature>
<dbReference type="PROSITE" id="PS50893">
    <property type="entry name" value="ABC_TRANSPORTER_2"/>
    <property type="match status" value="1"/>
</dbReference>
<keyword evidence="5" id="KW-0547">Nucleotide-binding</keyword>
<feature type="transmembrane region" description="Helical" evidence="9">
    <location>
        <begin position="162"/>
        <end position="182"/>
    </location>
</feature>
<dbReference type="PANTHER" id="PTHR43394:SF1">
    <property type="entry name" value="ATP-BINDING CASSETTE SUB-FAMILY B MEMBER 10, MITOCHONDRIAL"/>
    <property type="match status" value="1"/>
</dbReference>
<keyword evidence="3" id="KW-1003">Cell membrane</keyword>
<reference evidence="12" key="1">
    <citation type="submission" date="2020-10" db="EMBL/GenBank/DDBJ databases">
        <authorList>
            <person name="Gilroy R."/>
        </authorList>
    </citation>
    <scope>NUCLEOTIDE SEQUENCE</scope>
    <source>
        <strain evidence="12">ChiW25-3613</strain>
    </source>
</reference>
<dbReference type="InterPro" id="IPR003439">
    <property type="entry name" value="ABC_transporter-like_ATP-bd"/>
</dbReference>
<dbReference type="InterPro" id="IPR003593">
    <property type="entry name" value="AAA+_ATPase"/>
</dbReference>
<keyword evidence="8 9" id="KW-0472">Membrane</keyword>
<dbReference type="PROSITE" id="PS50929">
    <property type="entry name" value="ABC_TM1F"/>
    <property type="match status" value="1"/>
</dbReference>
<dbReference type="Gene3D" id="1.20.1560.10">
    <property type="entry name" value="ABC transporter type 1, transmembrane domain"/>
    <property type="match status" value="1"/>
</dbReference>
<evidence type="ECO:0000313" key="13">
    <source>
        <dbReference type="Proteomes" id="UP000824179"/>
    </source>
</evidence>
<dbReference type="CDD" id="cd18548">
    <property type="entry name" value="ABC_6TM_Tm287_like"/>
    <property type="match status" value="1"/>
</dbReference>
<evidence type="ECO:0000256" key="4">
    <source>
        <dbReference type="ARBA" id="ARBA00022692"/>
    </source>
</evidence>
<evidence type="ECO:0000256" key="5">
    <source>
        <dbReference type="ARBA" id="ARBA00022741"/>
    </source>
</evidence>
<dbReference type="Pfam" id="PF00664">
    <property type="entry name" value="ABC_membrane"/>
    <property type="match status" value="1"/>
</dbReference>
<dbReference type="PROSITE" id="PS00211">
    <property type="entry name" value="ABC_TRANSPORTER_1"/>
    <property type="match status" value="1"/>
</dbReference>
<dbReference type="SUPFAM" id="SSF90123">
    <property type="entry name" value="ABC transporter transmembrane region"/>
    <property type="match status" value="1"/>
</dbReference>